<dbReference type="RefSeq" id="WP_165002394.1">
    <property type="nucleotide sequence ID" value="NZ_CP064955.1"/>
</dbReference>
<dbReference type="Proteomes" id="UP000594586">
    <property type="component" value="Chromosome"/>
</dbReference>
<gene>
    <name evidence="1" type="ORF">G7Y29_09820</name>
</gene>
<keyword evidence="2" id="KW-1185">Reference proteome</keyword>
<proteinExistence type="predicted"/>
<dbReference type="NCBIfam" id="NF046112">
    <property type="entry name" value="MSMEG_6209_Nter"/>
    <property type="match status" value="1"/>
</dbReference>
<organism evidence="1 2">
    <name type="scientific">Corynebacterium qintianiae</name>
    <dbReference type="NCBI Taxonomy" id="2709392"/>
    <lineage>
        <taxon>Bacteria</taxon>
        <taxon>Bacillati</taxon>
        <taxon>Actinomycetota</taxon>
        <taxon>Actinomycetes</taxon>
        <taxon>Mycobacteriales</taxon>
        <taxon>Corynebacteriaceae</taxon>
        <taxon>Corynebacterium</taxon>
    </lineage>
</organism>
<name>A0A7T0PEE3_9CORY</name>
<protein>
    <submittedName>
        <fullName evidence="1">Uncharacterized protein</fullName>
    </submittedName>
</protein>
<reference evidence="1 2" key="1">
    <citation type="submission" date="2020-11" db="EMBL/GenBank/DDBJ databases">
        <title>Corynebacterium sp. MC1420.</title>
        <authorList>
            <person name="Zhou J."/>
        </authorList>
    </citation>
    <scope>NUCLEOTIDE SEQUENCE [LARGE SCALE GENOMIC DNA]</scope>
    <source>
        <strain evidence="1 2">MC1420</strain>
    </source>
</reference>
<dbReference type="Gene3D" id="1.10.8.1060">
    <property type="entry name" value="Corynebacterium glutamicum thioredoxin-dependent arsenate reductase, N-terminal domain"/>
    <property type="match status" value="1"/>
</dbReference>
<dbReference type="AlphaFoldDB" id="A0A7T0PEE3"/>
<dbReference type="KEGG" id="cqn:G7Y29_09820"/>
<sequence length="77" mass="8947">MANNIDFSIIRERALRNIREDLVTEWEDAYPAEEIQETFDAVKTEHKNNAVVDDFVPVLVEAEMKERLRSDDLDVPA</sequence>
<dbReference type="EMBL" id="CP064955">
    <property type="protein sequence ID" value="QPK83116.1"/>
    <property type="molecule type" value="Genomic_DNA"/>
</dbReference>
<accession>A0A7T0PEE3</accession>
<evidence type="ECO:0000313" key="2">
    <source>
        <dbReference type="Proteomes" id="UP000594586"/>
    </source>
</evidence>
<evidence type="ECO:0000313" key="1">
    <source>
        <dbReference type="EMBL" id="QPK83116.1"/>
    </source>
</evidence>